<evidence type="ECO:0000259" key="4">
    <source>
        <dbReference type="PROSITE" id="PS51352"/>
    </source>
</evidence>
<dbReference type="PROSITE" id="PS51352">
    <property type="entry name" value="THIOREDOXIN_2"/>
    <property type="match status" value="1"/>
</dbReference>
<evidence type="ECO:0000313" key="6">
    <source>
        <dbReference type="Proteomes" id="UP000025756"/>
    </source>
</evidence>
<dbReference type="Proteomes" id="UP000025756">
    <property type="component" value="Unassembled WGS sequence"/>
</dbReference>
<evidence type="ECO:0000256" key="3">
    <source>
        <dbReference type="SAM" id="MobiDB-lite"/>
    </source>
</evidence>
<sequence>MPVPAGTGTSANAPPHADRHLCPPPPAPLPPRRGRIPRSFPLMRAPHRRLAVSTMYSPLSGRAWRGLLLAMLMLLAACSERSADWSLYNVKGHLPDLKFSLPGAHGKTVSSDDLKGKTVLLFFGYASCPDVCPTTMAQLTAVLQQLGEQARDVRILFVSVDPHRDTPDILQAYVNAFNNNAIGVTGNEKQIADLARRYRVAYQIEKPKPGDDADIYDVTHSRGVYIFDNQGKARLLASDTDTIDTMVKDLRQLIAQTQ</sequence>
<feature type="region of interest" description="Disordered" evidence="3">
    <location>
        <begin position="1"/>
        <end position="33"/>
    </location>
</feature>
<keyword evidence="6" id="KW-1185">Reference proteome</keyword>
<dbReference type="Gene3D" id="3.40.30.10">
    <property type="entry name" value="Glutaredoxin"/>
    <property type="match status" value="1"/>
</dbReference>
<name>A0ABR4RFP6_BORBO</name>
<organism evidence="5 6">
    <name type="scientific">Bordetella bronchiseptica 00-P-2796</name>
    <dbReference type="NCBI Taxonomy" id="1331199"/>
    <lineage>
        <taxon>Bacteria</taxon>
        <taxon>Pseudomonadati</taxon>
        <taxon>Pseudomonadota</taxon>
        <taxon>Betaproteobacteria</taxon>
        <taxon>Burkholderiales</taxon>
        <taxon>Alcaligenaceae</taxon>
        <taxon>Bordetella</taxon>
    </lineage>
</organism>
<evidence type="ECO:0000256" key="2">
    <source>
        <dbReference type="ARBA" id="ARBA00023008"/>
    </source>
</evidence>
<dbReference type="PANTHER" id="PTHR12151:SF25">
    <property type="entry name" value="LINALOOL DEHYDRATASE_ISOMERASE DOMAIN-CONTAINING PROTEIN"/>
    <property type="match status" value="1"/>
</dbReference>
<dbReference type="Pfam" id="PF02630">
    <property type="entry name" value="SCO1-SenC"/>
    <property type="match status" value="1"/>
</dbReference>
<protein>
    <submittedName>
        <fullName evidence="5">SCO1/SenC</fullName>
    </submittedName>
</protein>
<dbReference type="PANTHER" id="PTHR12151">
    <property type="entry name" value="ELECTRON TRANSPORT PROTIN SCO1/SENC FAMILY MEMBER"/>
    <property type="match status" value="1"/>
</dbReference>
<comment type="similarity">
    <text evidence="1">Belongs to the SCO1/2 family.</text>
</comment>
<dbReference type="InterPro" id="IPR003782">
    <property type="entry name" value="SCO1/SenC"/>
</dbReference>
<evidence type="ECO:0000256" key="1">
    <source>
        <dbReference type="ARBA" id="ARBA00010996"/>
    </source>
</evidence>
<gene>
    <name evidence="5" type="ORF">L490_2330</name>
</gene>
<feature type="domain" description="Thioredoxin" evidence="4">
    <location>
        <begin position="88"/>
        <end position="255"/>
    </location>
</feature>
<comment type="caution">
    <text evidence="5">The sequence shown here is derived from an EMBL/GenBank/DDBJ whole genome shotgun (WGS) entry which is preliminary data.</text>
</comment>
<dbReference type="SUPFAM" id="SSF52833">
    <property type="entry name" value="Thioredoxin-like"/>
    <property type="match status" value="1"/>
</dbReference>
<dbReference type="InterPro" id="IPR013766">
    <property type="entry name" value="Thioredoxin_domain"/>
</dbReference>
<feature type="compositionally biased region" description="Pro residues" evidence="3">
    <location>
        <begin position="22"/>
        <end position="31"/>
    </location>
</feature>
<dbReference type="CDD" id="cd02968">
    <property type="entry name" value="SCO"/>
    <property type="match status" value="1"/>
</dbReference>
<keyword evidence="2" id="KW-0186">Copper</keyword>
<dbReference type="InterPro" id="IPR036249">
    <property type="entry name" value="Thioredoxin-like_sf"/>
</dbReference>
<proteinExistence type="inferred from homology"/>
<accession>A0ABR4RFP6</accession>
<reference evidence="5 6" key="1">
    <citation type="submission" date="2014-03" db="EMBL/GenBank/DDBJ databases">
        <title>Genome sequence of Bordetella bronchiseptica.</title>
        <authorList>
            <person name="Harvill E."/>
            <person name="Goodfield L.L."/>
            <person name="Ivanov Y.V."/>
            <person name="Meyer J.A."/>
            <person name="Muse S.J."/>
            <person name="Jacobs N."/>
            <person name="Bendor L."/>
            <person name="Smallridge W.E."/>
            <person name="Brinkac L.M."/>
            <person name="Sanka R."/>
            <person name="Kim M."/>
            <person name="Losada L."/>
        </authorList>
    </citation>
    <scope>NUCLEOTIDE SEQUENCE [LARGE SCALE GENOMIC DNA]</scope>
    <source>
        <strain evidence="5 6">00-P-2796</strain>
    </source>
</reference>
<evidence type="ECO:0000313" key="5">
    <source>
        <dbReference type="EMBL" id="KCV34872.1"/>
    </source>
</evidence>
<dbReference type="EMBL" id="JGWH01000094">
    <property type="protein sequence ID" value="KCV34872.1"/>
    <property type="molecule type" value="Genomic_DNA"/>
</dbReference>